<reference evidence="3" key="1">
    <citation type="journal article" date="2020" name="BMC Genomics">
        <title>Correction to: Identification and distribution of gene clusters required for synthesis of sphingolipid metabolism inhibitors in diverse species of the filamentous fungus Fusarium.</title>
        <authorList>
            <person name="Kim H.S."/>
            <person name="Lohmar J.M."/>
            <person name="Busman M."/>
            <person name="Brown D.W."/>
            <person name="Naumann T.A."/>
            <person name="Divon H.H."/>
            <person name="Lysoe E."/>
            <person name="Uhlig S."/>
            <person name="Proctor R.H."/>
        </authorList>
    </citation>
    <scope>NUCLEOTIDE SEQUENCE</scope>
    <source>
        <strain evidence="3">NRRL 22465</strain>
    </source>
</reference>
<evidence type="ECO:0000256" key="1">
    <source>
        <dbReference type="SAM" id="MobiDB-lite"/>
    </source>
</evidence>
<dbReference type="PANTHER" id="PTHR24148">
    <property type="entry name" value="ANKYRIN REPEAT DOMAIN-CONTAINING PROTEIN 39 HOMOLOG-RELATED"/>
    <property type="match status" value="1"/>
</dbReference>
<feature type="compositionally biased region" description="Acidic residues" evidence="1">
    <location>
        <begin position="525"/>
        <end position="543"/>
    </location>
</feature>
<dbReference type="EMBL" id="JABEYC010000448">
    <property type="protein sequence ID" value="KAF4977302.1"/>
    <property type="molecule type" value="Genomic_DNA"/>
</dbReference>
<feature type="domain" description="Heterokaryon incompatibility" evidence="2">
    <location>
        <begin position="56"/>
        <end position="206"/>
    </location>
</feature>
<dbReference type="OrthoDB" id="2157530at2759"/>
<protein>
    <recommendedName>
        <fullName evidence="2">Heterokaryon incompatibility domain-containing protein</fullName>
    </recommendedName>
</protein>
<dbReference type="Pfam" id="PF06985">
    <property type="entry name" value="HET"/>
    <property type="match status" value="1"/>
</dbReference>
<proteinExistence type="predicted"/>
<dbReference type="Proteomes" id="UP000635477">
    <property type="component" value="Unassembled WGS sequence"/>
</dbReference>
<comment type="caution">
    <text evidence="3">The sequence shown here is derived from an EMBL/GenBank/DDBJ whole genome shotgun (WGS) entry which is preliminary data.</text>
</comment>
<evidence type="ECO:0000259" key="2">
    <source>
        <dbReference type="Pfam" id="PF06985"/>
    </source>
</evidence>
<keyword evidence="4" id="KW-1185">Reference proteome</keyword>
<dbReference type="Pfam" id="PF26639">
    <property type="entry name" value="Het-6_barrel"/>
    <property type="match status" value="1"/>
</dbReference>
<organism evidence="3 4">
    <name type="scientific">Fusarium zealandicum</name>
    <dbReference type="NCBI Taxonomy" id="1053134"/>
    <lineage>
        <taxon>Eukaryota</taxon>
        <taxon>Fungi</taxon>
        <taxon>Dikarya</taxon>
        <taxon>Ascomycota</taxon>
        <taxon>Pezizomycotina</taxon>
        <taxon>Sordariomycetes</taxon>
        <taxon>Hypocreomycetidae</taxon>
        <taxon>Hypocreales</taxon>
        <taxon>Nectriaceae</taxon>
        <taxon>Fusarium</taxon>
        <taxon>Fusarium staphyleae species complex</taxon>
    </lineage>
</organism>
<reference evidence="3" key="2">
    <citation type="submission" date="2020-05" db="EMBL/GenBank/DDBJ databases">
        <authorList>
            <person name="Kim H.-S."/>
            <person name="Proctor R.H."/>
            <person name="Brown D.W."/>
        </authorList>
    </citation>
    <scope>NUCLEOTIDE SEQUENCE</scope>
    <source>
        <strain evidence="3">NRRL 22465</strain>
    </source>
</reference>
<accession>A0A8H4UIL9</accession>
<dbReference type="InterPro" id="IPR052895">
    <property type="entry name" value="HetReg/Transcr_Mod"/>
</dbReference>
<evidence type="ECO:0000313" key="3">
    <source>
        <dbReference type="EMBL" id="KAF4977302.1"/>
    </source>
</evidence>
<dbReference type="AlphaFoldDB" id="A0A8H4UIL9"/>
<feature type="region of interest" description="Disordered" evidence="1">
    <location>
        <begin position="508"/>
        <end position="545"/>
    </location>
</feature>
<sequence length="636" mass="71769">MDARIDYHPLPEPDSCLRLIKLHPPKLPKDAEKASASLDILECDIELHFRGDSPGYMALSYAWGPFSNEKEHVLIDGKEVQISRVVENALRHLRASGEARWIWVDQLCINQVDDVEKSHQVQQMHNIYSEADQTIAWLGLGDEGSDLIMDLMRKIGQAILSKDFTSLKRICSGDGDKESFDLAAAAEAFHHFCRRDYWSRIWVMQEFAVGRRVSVACGDSFVDSDLIFTALYPDEMTDDYSEKDSKLSIREVEKLQAKISPLYGSLLLSYVNNLFTRRDLFRGPSTEKSSRTETLLKVVATSLVFEEDYNWVYASDPRDRIFALLNLADDKDDFTAFPDYTMTVEEVYKETARRILQQGHIDVLMYCQYPKKITSLPSWVPDWSMEVRHPVSQPPWSTSFQASRKKTAVPQFTAEDRLILEGIHVDTIKETGLAWDPDWLKPFDKVAAAPYLRSIKGFCNRSPRIRVGDESSDAARIALLDGPSWNDGVPLHQWGQICFGGMHSILEDPETQVPEGSEAGNASEGSDDTGEWEDDEDSEDVDEGFAATGDSWYGDTLRWQHARRCFVTTTGYVGVGPLGLQAGDEVCVFLGGKTVYIVRPQDDDTYLLIGEGYAHGVMYGELLKGGSAERKEYTLK</sequence>
<dbReference type="PANTHER" id="PTHR24148:SF73">
    <property type="entry name" value="HET DOMAIN PROTEIN (AFU_ORTHOLOGUE AFUA_8G01020)"/>
    <property type="match status" value="1"/>
</dbReference>
<dbReference type="InterPro" id="IPR010730">
    <property type="entry name" value="HET"/>
</dbReference>
<evidence type="ECO:0000313" key="4">
    <source>
        <dbReference type="Proteomes" id="UP000635477"/>
    </source>
</evidence>
<name>A0A8H4UIL9_9HYPO</name>
<gene>
    <name evidence="3" type="ORF">FZEAL_6190</name>
</gene>